<dbReference type="AlphaFoldDB" id="A0A1I7T0H2"/>
<evidence type="ECO:0000313" key="2">
    <source>
        <dbReference type="WBParaSite" id="Csp11.Scaffold444.g1235.t1"/>
    </source>
</evidence>
<sequence>MQLQSVPCVERLNLFTCVVLTETELSQFLGDLTIPQILVTSIQVGLLLKKKKFGHSKGELPSEQRIKF</sequence>
<proteinExistence type="predicted"/>
<keyword evidence="1" id="KW-1185">Reference proteome</keyword>
<organism evidence="1 2">
    <name type="scientific">Caenorhabditis tropicalis</name>
    <dbReference type="NCBI Taxonomy" id="1561998"/>
    <lineage>
        <taxon>Eukaryota</taxon>
        <taxon>Metazoa</taxon>
        <taxon>Ecdysozoa</taxon>
        <taxon>Nematoda</taxon>
        <taxon>Chromadorea</taxon>
        <taxon>Rhabditida</taxon>
        <taxon>Rhabditina</taxon>
        <taxon>Rhabditomorpha</taxon>
        <taxon>Rhabditoidea</taxon>
        <taxon>Rhabditidae</taxon>
        <taxon>Peloderinae</taxon>
        <taxon>Caenorhabditis</taxon>
    </lineage>
</organism>
<name>A0A1I7T0H2_9PELO</name>
<reference evidence="2" key="1">
    <citation type="submission" date="2016-11" db="UniProtKB">
        <authorList>
            <consortium name="WormBaseParasite"/>
        </authorList>
    </citation>
    <scope>IDENTIFICATION</scope>
</reference>
<dbReference type="Proteomes" id="UP000095282">
    <property type="component" value="Unplaced"/>
</dbReference>
<accession>A0A1I7T0H2</accession>
<protein>
    <submittedName>
        <fullName evidence="2">Ovule protein</fullName>
    </submittedName>
</protein>
<evidence type="ECO:0000313" key="1">
    <source>
        <dbReference type="Proteomes" id="UP000095282"/>
    </source>
</evidence>
<dbReference type="WBParaSite" id="Csp11.Scaffold444.g1235.t1">
    <property type="protein sequence ID" value="Csp11.Scaffold444.g1235.t1"/>
    <property type="gene ID" value="Csp11.Scaffold444.g1235"/>
</dbReference>